<name>A0A1X7U6Q0_AMPQE</name>
<sequence>LWGDQDYANMALREECSIEENEEQLCGDQDEESLQQDMSNEEPASLSVSSTSENLYHYTP</sequence>
<reference evidence="2" key="1">
    <citation type="submission" date="2017-05" db="UniProtKB">
        <authorList>
            <consortium name="EnsemblMetazoa"/>
        </authorList>
    </citation>
    <scope>IDENTIFICATION</scope>
</reference>
<protein>
    <submittedName>
        <fullName evidence="2">Uncharacterized protein</fullName>
    </submittedName>
</protein>
<proteinExistence type="predicted"/>
<evidence type="ECO:0000313" key="2">
    <source>
        <dbReference type="EnsemblMetazoa" id="Aqu2.1.23179_001"/>
    </source>
</evidence>
<accession>A0A1X7U6Q0</accession>
<organism evidence="2">
    <name type="scientific">Amphimedon queenslandica</name>
    <name type="common">Sponge</name>
    <dbReference type="NCBI Taxonomy" id="400682"/>
    <lineage>
        <taxon>Eukaryota</taxon>
        <taxon>Metazoa</taxon>
        <taxon>Porifera</taxon>
        <taxon>Demospongiae</taxon>
        <taxon>Heteroscleromorpha</taxon>
        <taxon>Haplosclerida</taxon>
        <taxon>Niphatidae</taxon>
        <taxon>Amphimedon</taxon>
    </lineage>
</organism>
<dbReference type="EnsemblMetazoa" id="Aqu2.1.23179_001">
    <property type="protein sequence ID" value="Aqu2.1.23179_001"/>
    <property type="gene ID" value="Aqu2.1.23179"/>
</dbReference>
<dbReference type="InParanoid" id="A0A1X7U6Q0"/>
<feature type="region of interest" description="Disordered" evidence="1">
    <location>
        <begin position="19"/>
        <end position="60"/>
    </location>
</feature>
<dbReference type="AlphaFoldDB" id="A0A1X7U6Q0"/>
<feature type="compositionally biased region" description="Acidic residues" evidence="1">
    <location>
        <begin position="19"/>
        <end position="34"/>
    </location>
</feature>
<evidence type="ECO:0000256" key="1">
    <source>
        <dbReference type="SAM" id="MobiDB-lite"/>
    </source>
</evidence>